<proteinExistence type="predicted"/>
<dbReference type="PANTHER" id="PTHR45947">
    <property type="entry name" value="SULFOQUINOVOSYL TRANSFERASE SQD2"/>
    <property type="match status" value="1"/>
</dbReference>
<name>A0ABU2JC20_9ACTN</name>
<sequence length="431" mass="45299">MSSDRTSSGQISKVGDGLNIAMVSEHASPLACLGGADAGGQNVHVAALSVALARLGHQVVVYTRRTDPTMPKRVVLAPNVLVEQVTAGPAADLPKDELLPHMDAFAVQLARRWRSAPPDLVHAHFWMSGLAATTAAGVCGIPVVQTFHALGTVKRRWQGAADTSPAERIGVERRVARTVDRIIATCTDEVVELSAMGVSPASIDVVPCGVDLDLFTPGRPDAPVRNGNRRRLLALGRLVPRKGVEDVLAALAAIPDAELVVVGGPDPADLATDAAASRLRQVAAENGVSDRTLLLGRVPHSELPELIRSCDVVLAAPWYEPFGIVPLEAMACGVPVVATAVGGMKDTVIEGVTGSLVPPGRPQELAAAVRALLADDRKRIDMGNAGSERVRSNYGWNSIAARTERSYRTVLSERERLAESNGSASSAGSLR</sequence>
<evidence type="ECO:0000313" key="6">
    <source>
        <dbReference type="Proteomes" id="UP001183176"/>
    </source>
</evidence>
<dbReference type="Pfam" id="PF00534">
    <property type="entry name" value="Glycos_transf_1"/>
    <property type="match status" value="1"/>
</dbReference>
<protein>
    <submittedName>
        <fullName evidence="5">Glycosyltransferase</fullName>
        <ecNumber evidence="5">2.4.-.-</ecNumber>
    </submittedName>
</protein>
<dbReference type="SUPFAM" id="SSF53756">
    <property type="entry name" value="UDP-Glycosyltransferase/glycogen phosphorylase"/>
    <property type="match status" value="1"/>
</dbReference>
<dbReference type="Gene3D" id="3.40.50.2000">
    <property type="entry name" value="Glycogen Phosphorylase B"/>
    <property type="match status" value="2"/>
</dbReference>
<dbReference type="InterPro" id="IPR050194">
    <property type="entry name" value="Glycosyltransferase_grp1"/>
</dbReference>
<organism evidence="5 6">
    <name type="scientific">Jatrophihabitans lederbergiae</name>
    <dbReference type="NCBI Taxonomy" id="3075547"/>
    <lineage>
        <taxon>Bacteria</taxon>
        <taxon>Bacillati</taxon>
        <taxon>Actinomycetota</taxon>
        <taxon>Actinomycetes</taxon>
        <taxon>Jatrophihabitantales</taxon>
        <taxon>Jatrophihabitantaceae</taxon>
        <taxon>Jatrophihabitans</taxon>
    </lineage>
</organism>
<dbReference type="InterPro" id="IPR001296">
    <property type="entry name" value="Glyco_trans_1"/>
</dbReference>
<feature type="domain" description="Glycosyl transferase family 1" evidence="3">
    <location>
        <begin position="225"/>
        <end position="388"/>
    </location>
</feature>
<evidence type="ECO:0000259" key="4">
    <source>
        <dbReference type="Pfam" id="PF13439"/>
    </source>
</evidence>
<evidence type="ECO:0000256" key="2">
    <source>
        <dbReference type="ARBA" id="ARBA00022679"/>
    </source>
</evidence>
<keyword evidence="2 5" id="KW-0808">Transferase</keyword>
<reference evidence="6" key="1">
    <citation type="submission" date="2023-07" db="EMBL/GenBank/DDBJ databases">
        <title>30 novel species of actinomycetes from the DSMZ collection.</title>
        <authorList>
            <person name="Nouioui I."/>
        </authorList>
    </citation>
    <scope>NUCLEOTIDE SEQUENCE [LARGE SCALE GENOMIC DNA]</scope>
    <source>
        <strain evidence="6">DSM 44399</strain>
    </source>
</reference>
<feature type="domain" description="Glycosyltransferase subfamily 4-like N-terminal" evidence="4">
    <location>
        <begin position="39"/>
        <end position="213"/>
    </location>
</feature>
<dbReference type="InterPro" id="IPR028098">
    <property type="entry name" value="Glyco_trans_4-like_N"/>
</dbReference>
<keyword evidence="1 5" id="KW-0328">Glycosyltransferase</keyword>
<accession>A0ABU2JC20</accession>
<dbReference type="PANTHER" id="PTHR45947:SF3">
    <property type="entry name" value="SULFOQUINOVOSYL TRANSFERASE SQD2"/>
    <property type="match status" value="1"/>
</dbReference>
<evidence type="ECO:0000256" key="1">
    <source>
        <dbReference type="ARBA" id="ARBA00022676"/>
    </source>
</evidence>
<dbReference type="EMBL" id="JAVREH010000019">
    <property type="protein sequence ID" value="MDT0262533.1"/>
    <property type="molecule type" value="Genomic_DNA"/>
</dbReference>
<keyword evidence="6" id="KW-1185">Reference proteome</keyword>
<evidence type="ECO:0000313" key="5">
    <source>
        <dbReference type="EMBL" id="MDT0262533.1"/>
    </source>
</evidence>
<dbReference type="GO" id="GO:0016757">
    <property type="term" value="F:glycosyltransferase activity"/>
    <property type="evidence" value="ECO:0007669"/>
    <property type="project" value="UniProtKB-KW"/>
</dbReference>
<dbReference type="Pfam" id="PF13439">
    <property type="entry name" value="Glyco_transf_4"/>
    <property type="match status" value="1"/>
</dbReference>
<dbReference type="EC" id="2.4.-.-" evidence="5"/>
<dbReference type="Proteomes" id="UP001183176">
    <property type="component" value="Unassembled WGS sequence"/>
</dbReference>
<evidence type="ECO:0000259" key="3">
    <source>
        <dbReference type="Pfam" id="PF00534"/>
    </source>
</evidence>
<comment type="caution">
    <text evidence="5">The sequence shown here is derived from an EMBL/GenBank/DDBJ whole genome shotgun (WGS) entry which is preliminary data.</text>
</comment>
<gene>
    <name evidence="5" type="ORF">RM423_14145</name>
</gene>